<dbReference type="Pfam" id="PF00583">
    <property type="entry name" value="Acetyltransf_1"/>
    <property type="match status" value="1"/>
</dbReference>
<dbReference type="Gene3D" id="3.40.630.30">
    <property type="match status" value="1"/>
</dbReference>
<dbReference type="CDD" id="cd04301">
    <property type="entry name" value="NAT_SF"/>
    <property type="match status" value="1"/>
</dbReference>
<evidence type="ECO:0000259" key="1">
    <source>
        <dbReference type="PROSITE" id="PS51186"/>
    </source>
</evidence>
<dbReference type="EMBL" id="PVZC01000010">
    <property type="protein sequence ID" value="PRX92287.1"/>
    <property type="molecule type" value="Genomic_DNA"/>
</dbReference>
<gene>
    <name evidence="2" type="ORF">CLV72_11047</name>
</gene>
<evidence type="ECO:0000313" key="3">
    <source>
        <dbReference type="Proteomes" id="UP000237846"/>
    </source>
</evidence>
<evidence type="ECO:0000313" key="2">
    <source>
        <dbReference type="EMBL" id="PRX92287.1"/>
    </source>
</evidence>
<dbReference type="RefSeq" id="WP_106252388.1">
    <property type="nucleotide sequence ID" value="NZ_PVZC01000010.1"/>
</dbReference>
<reference evidence="2 3" key="1">
    <citation type="submission" date="2018-03" db="EMBL/GenBank/DDBJ databases">
        <title>Genomic Encyclopedia of Archaeal and Bacterial Type Strains, Phase II (KMG-II): from individual species to whole genera.</title>
        <authorList>
            <person name="Goeker M."/>
        </authorList>
    </citation>
    <scope>NUCLEOTIDE SEQUENCE [LARGE SCALE GENOMIC DNA]</scope>
    <source>
        <strain evidence="2 3">DSM 45601</strain>
    </source>
</reference>
<dbReference type="GO" id="GO:0016747">
    <property type="term" value="F:acyltransferase activity, transferring groups other than amino-acyl groups"/>
    <property type="evidence" value="ECO:0007669"/>
    <property type="project" value="InterPro"/>
</dbReference>
<dbReference type="PROSITE" id="PS51186">
    <property type="entry name" value="GNAT"/>
    <property type="match status" value="1"/>
</dbReference>
<name>A0A2T0PTR1_9ACTN</name>
<protein>
    <submittedName>
        <fullName evidence="2">Acetyltransferase (GNAT) family protein</fullName>
    </submittedName>
</protein>
<dbReference type="InterPro" id="IPR016181">
    <property type="entry name" value="Acyl_CoA_acyltransferase"/>
</dbReference>
<proteinExistence type="predicted"/>
<dbReference type="OrthoDB" id="7011037at2"/>
<accession>A0A2T0PTR1</accession>
<dbReference type="InterPro" id="IPR000182">
    <property type="entry name" value="GNAT_dom"/>
</dbReference>
<feature type="domain" description="N-acetyltransferase" evidence="1">
    <location>
        <begin position="1"/>
        <end position="166"/>
    </location>
</feature>
<dbReference type="AlphaFoldDB" id="A0A2T0PTR1"/>
<sequence>MLIRRGGPQDAGALLEMFDGAVAWLARTGSAGQWGSRPWSAQPRRAERVREMASDPDLWIAELEGAVAGALIVGAQPVPYVEPAGEPERYVRLLISARRFAGRSVGARLLEHAEGLARAEGVGLVRVDCWAGGGGRLVRYYEGRGFVRAGVFEVGGWPGQVLARRL</sequence>
<organism evidence="2 3">
    <name type="scientific">Allonocardiopsis opalescens</name>
    <dbReference type="NCBI Taxonomy" id="1144618"/>
    <lineage>
        <taxon>Bacteria</taxon>
        <taxon>Bacillati</taxon>
        <taxon>Actinomycetota</taxon>
        <taxon>Actinomycetes</taxon>
        <taxon>Streptosporangiales</taxon>
        <taxon>Allonocardiopsis</taxon>
    </lineage>
</organism>
<keyword evidence="2" id="KW-0808">Transferase</keyword>
<keyword evidence="3" id="KW-1185">Reference proteome</keyword>
<dbReference type="Proteomes" id="UP000237846">
    <property type="component" value="Unassembled WGS sequence"/>
</dbReference>
<comment type="caution">
    <text evidence="2">The sequence shown here is derived from an EMBL/GenBank/DDBJ whole genome shotgun (WGS) entry which is preliminary data.</text>
</comment>
<dbReference type="SUPFAM" id="SSF55729">
    <property type="entry name" value="Acyl-CoA N-acyltransferases (Nat)"/>
    <property type="match status" value="1"/>
</dbReference>